<dbReference type="SUPFAM" id="SSF52317">
    <property type="entry name" value="Class I glutamine amidotransferase-like"/>
    <property type="match status" value="1"/>
</dbReference>
<dbReference type="RefSeq" id="WP_057869198.1">
    <property type="nucleotide sequence ID" value="NZ_AZDX01000007.1"/>
</dbReference>
<dbReference type="GeneID" id="98311647"/>
<dbReference type="PROSITE" id="PS51273">
    <property type="entry name" value="GATASE_TYPE_1"/>
    <property type="match status" value="1"/>
</dbReference>
<dbReference type="STRING" id="1423759.FC92_GL002021"/>
<dbReference type="GO" id="GO:0005829">
    <property type="term" value="C:cytosol"/>
    <property type="evidence" value="ECO:0007669"/>
    <property type="project" value="TreeGrafter"/>
</dbReference>
<dbReference type="GO" id="GO:0016740">
    <property type="term" value="F:transferase activity"/>
    <property type="evidence" value="ECO:0007669"/>
    <property type="project" value="UniProtKB-KW"/>
</dbReference>
<dbReference type="PANTHER" id="PTHR43235">
    <property type="entry name" value="GLUTAMINE AMIDOTRANSFERASE PB2B2.05-RELATED"/>
    <property type="match status" value="1"/>
</dbReference>
<dbReference type="CDD" id="cd01745">
    <property type="entry name" value="GATase1_2"/>
    <property type="match status" value="1"/>
</dbReference>
<dbReference type="EMBL" id="AZDX01000007">
    <property type="protein sequence ID" value="KRL07244.1"/>
    <property type="molecule type" value="Genomic_DNA"/>
</dbReference>
<organism evidence="1 2">
    <name type="scientific">Liquorilactobacillus hordei DSM 19519</name>
    <dbReference type="NCBI Taxonomy" id="1423759"/>
    <lineage>
        <taxon>Bacteria</taxon>
        <taxon>Bacillati</taxon>
        <taxon>Bacillota</taxon>
        <taxon>Bacilli</taxon>
        <taxon>Lactobacillales</taxon>
        <taxon>Lactobacillaceae</taxon>
        <taxon>Liquorilactobacillus</taxon>
    </lineage>
</organism>
<evidence type="ECO:0000313" key="2">
    <source>
        <dbReference type="Proteomes" id="UP000051448"/>
    </source>
</evidence>
<dbReference type="GO" id="GO:0033969">
    <property type="term" value="F:gamma-glutamyl-gamma-aminobutyrate hydrolase activity"/>
    <property type="evidence" value="ECO:0007669"/>
    <property type="project" value="TreeGrafter"/>
</dbReference>
<dbReference type="OrthoDB" id="9813383at2"/>
<dbReference type="InterPro" id="IPR029062">
    <property type="entry name" value="Class_I_gatase-like"/>
</dbReference>
<proteinExistence type="predicted"/>
<dbReference type="InterPro" id="IPR011697">
    <property type="entry name" value="Peptidase_C26"/>
</dbReference>
<dbReference type="PATRIC" id="fig|1423759.3.peg.2113"/>
<accession>A0A0R1MH19</accession>
<dbReference type="GO" id="GO:0006598">
    <property type="term" value="P:polyamine catabolic process"/>
    <property type="evidence" value="ECO:0007669"/>
    <property type="project" value="TreeGrafter"/>
</dbReference>
<evidence type="ECO:0000313" key="1">
    <source>
        <dbReference type="EMBL" id="KRL07244.1"/>
    </source>
</evidence>
<dbReference type="Gene3D" id="3.40.50.880">
    <property type="match status" value="1"/>
</dbReference>
<sequence>MKPIIGIPSDQLIETNPRMPGDYPAYAPHDVKEVIYAAGGIPVILPFPESFSDVEDSIQDIIAMIDGLMLPGGPDVNPLFFGEEPIPEIGMTIGMEDRFEIALIKEAVKVGKPILGICRGIQVLNVALGGTLYQDLGAQNPSVKIQHAQATLGHFKTHHVKIEENSQLFNLLGGSSVVNSRHHQAIKQIADSLIVTATSPDGIVEAVESERSNQILAVQWHPENLWQNDKVQFKLFTDFVTRAAKKTNEIQHARIKK</sequence>
<dbReference type="Pfam" id="PF07722">
    <property type="entry name" value="Peptidase_C26"/>
    <property type="match status" value="1"/>
</dbReference>
<comment type="caution">
    <text evidence="1">The sequence shown here is derived from an EMBL/GenBank/DDBJ whole genome shotgun (WGS) entry which is preliminary data.</text>
</comment>
<keyword evidence="1" id="KW-0808">Transferase</keyword>
<gene>
    <name evidence="1" type="ORF">FC92_GL002021</name>
</gene>
<dbReference type="PANTHER" id="PTHR43235:SF1">
    <property type="entry name" value="GLUTAMINE AMIDOTRANSFERASE PB2B2.05-RELATED"/>
    <property type="match status" value="1"/>
</dbReference>
<keyword evidence="1" id="KW-0315">Glutamine amidotransferase</keyword>
<reference evidence="1 2" key="1">
    <citation type="journal article" date="2015" name="Genome Announc.">
        <title>Expanding the biotechnology potential of lactobacilli through comparative genomics of 213 strains and associated genera.</title>
        <authorList>
            <person name="Sun Z."/>
            <person name="Harris H.M."/>
            <person name="McCann A."/>
            <person name="Guo C."/>
            <person name="Argimon S."/>
            <person name="Zhang W."/>
            <person name="Yang X."/>
            <person name="Jeffery I.B."/>
            <person name="Cooney J.C."/>
            <person name="Kagawa T.F."/>
            <person name="Liu W."/>
            <person name="Song Y."/>
            <person name="Salvetti E."/>
            <person name="Wrobel A."/>
            <person name="Rasinkangas P."/>
            <person name="Parkhill J."/>
            <person name="Rea M.C."/>
            <person name="O'Sullivan O."/>
            <person name="Ritari J."/>
            <person name="Douillard F.P."/>
            <person name="Paul Ross R."/>
            <person name="Yang R."/>
            <person name="Briner A.E."/>
            <person name="Felis G.E."/>
            <person name="de Vos W.M."/>
            <person name="Barrangou R."/>
            <person name="Klaenhammer T.R."/>
            <person name="Caufield P.W."/>
            <person name="Cui Y."/>
            <person name="Zhang H."/>
            <person name="O'Toole P.W."/>
        </authorList>
    </citation>
    <scope>NUCLEOTIDE SEQUENCE [LARGE SCALE GENOMIC DNA]</scope>
    <source>
        <strain evidence="1 2">DSM 19519</strain>
    </source>
</reference>
<dbReference type="Proteomes" id="UP000051448">
    <property type="component" value="Unassembled WGS sequence"/>
</dbReference>
<protein>
    <submittedName>
        <fullName evidence="1">Glutamine amidotransferase</fullName>
    </submittedName>
</protein>
<keyword evidence="2" id="KW-1185">Reference proteome</keyword>
<name>A0A0R1MH19_9LACO</name>
<dbReference type="AlphaFoldDB" id="A0A0R1MH19"/>
<dbReference type="InterPro" id="IPR044668">
    <property type="entry name" value="PuuD-like"/>
</dbReference>